<dbReference type="AlphaFoldDB" id="A0A4Q0PGE2"/>
<evidence type="ECO:0000313" key="2">
    <source>
        <dbReference type="EMBL" id="RXG25688.1"/>
    </source>
</evidence>
<feature type="signal peptide" evidence="1">
    <location>
        <begin position="1"/>
        <end position="18"/>
    </location>
</feature>
<evidence type="ECO:0000313" key="3">
    <source>
        <dbReference type="Proteomes" id="UP000289859"/>
    </source>
</evidence>
<dbReference type="Proteomes" id="UP000289859">
    <property type="component" value="Unassembled WGS sequence"/>
</dbReference>
<dbReference type="RefSeq" id="WP_128764494.1">
    <property type="nucleotide sequence ID" value="NZ_JBHUOO010000023.1"/>
</dbReference>
<evidence type="ECO:0000256" key="1">
    <source>
        <dbReference type="SAM" id="SignalP"/>
    </source>
</evidence>
<comment type="caution">
    <text evidence="2">The sequence shown here is derived from an EMBL/GenBank/DDBJ whole genome shotgun (WGS) entry which is preliminary data.</text>
</comment>
<evidence type="ECO:0008006" key="4">
    <source>
        <dbReference type="Google" id="ProtNLM"/>
    </source>
</evidence>
<reference evidence="2 3" key="1">
    <citation type="submission" date="2018-07" db="EMBL/GenBank/DDBJ databases">
        <title>Leeuwenhoekiella genomics.</title>
        <authorList>
            <person name="Tahon G."/>
            <person name="Willems A."/>
        </authorList>
    </citation>
    <scope>NUCLEOTIDE SEQUENCE [LARGE SCALE GENOMIC DNA]</scope>
    <source>
        <strain evidence="2 3">LMG 29608</strain>
    </source>
</reference>
<name>A0A4Q0PGE2_9FLAO</name>
<feature type="chain" id="PRO_5020857995" description="DUF3575 domain-containing protein" evidence="1">
    <location>
        <begin position="19"/>
        <end position="172"/>
    </location>
</feature>
<sequence length="172" mass="19608">MKNLFKILVLFCCFTAAAQQGGNVLMSTDAKILAFGSNNQYTIHGPTPNLLVLVEYQDKLYHKWRGYAFAGYEWVNLPQWYQSYFMGYGASFKMARKIDLIPSLEGGFILRERTGRTAAGSWFIGANLDLRYYLNSKLALSLRPNLELATDLPGRKFRYQATTGLVILNLWK</sequence>
<proteinExistence type="predicted"/>
<accession>A0A4Q0PGE2</accession>
<protein>
    <recommendedName>
        <fullName evidence="4">DUF3575 domain-containing protein</fullName>
    </recommendedName>
</protein>
<keyword evidence="1" id="KW-0732">Signal</keyword>
<keyword evidence="3" id="KW-1185">Reference proteome</keyword>
<gene>
    <name evidence="2" type="ORF">DSM02_855</name>
</gene>
<organism evidence="2 3">
    <name type="scientific">Leeuwenhoekiella polynyae</name>
    <dbReference type="NCBI Taxonomy" id="1550906"/>
    <lineage>
        <taxon>Bacteria</taxon>
        <taxon>Pseudomonadati</taxon>
        <taxon>Bacteroidota</taxon>
        <taxon>Flavobacteriia</taxon>
        <taxon>Flavobacteriales</taxon>
        <taxon>Flavobacteriaceae</taxon>
        <taxon>Leeuwenhoekiella</taxon>
    </lineage>
</organism>
<dbReference type="EMBL" id="QOVK01000002">
    <property type="protein sequence ID" value="RXG25688.1"/>
    <property type="molecule type" value="Genomic_DNA"/>
</dbReference>